<dbReference type="STRING" id="176090.SSIN_1469"/>
<organism evidence="1 2">
    <name type="scientific">Streptococcus sinensis</name>
    <dbReference type="NCBI Taxonomy" id="176090"/>
    <lineage>
        <taxon>Bacteria</taxon>
        <taxon>Bacillati</taxon>
        <taxon>Bacillota</taxon>
        <taxon>Bacilli</taxon>
        <taxon>Lactobacillales</taxon>
        <taxon>Streptococcaceae</taxon>
        <taxon>Streptococcus</taxon>
    </lineage>
</organism>
<dbReference type="InterPro" id="IPR016977">
    <property type="entry name" value="ComGF"/>
</dbReference>
<accession>A0A0A0DIJ8</accession>
<dbReference type="NCBIfam" id="NF041002">
    <property type="entry name" value="pilin_ComGF"/>
    <property type="match status" value="1"/>
</dbReference>
<dbReference type="PATRIC" id="fig|176090.4.peg.1430"/>
<dbReference type="Pfam" id="PF15980">
    <property type="entry name" value="ComGF"/>
    <property type="match status" value="1"/>
</dbReference>
<dbReference type="eggNOG" id="COG4940">
    <property type="taxonomic scope" value="Bacteria"/>
</dbReference>
<gene>
    <name evidence="1" type="ORF">SSIN_1469</name>
</gene>
<dbReference type="EMBL" id="JPEN01000078">
    <property type="protein sequence ID" value="KGM36787.1"/>
    <property type="molecule type" value="Genomic_DNA"/>
</dbReference>
<sequence length="145" mass="16990">MLKNVRIKAFTLLETLVALLVLSGGMLVFQSMTKLLAFELRHQQENKQQEWFLFVDQLETELSRSQFDRVENDKIYIKQDGKNLALGKSRGDDFRKTDASGRGYQPMIYGLKAAPVSQEGDLVRFRFRFDNDLEREYIYRVQDKS</sequence>
<comment type="caution">
    <text evidence="1">The sequence shown here is derived from an EMBL/GenBank/DDBJ whole genome shotgun (WGS) entry which is preliminary data.</text>
</comment>
<dbReference type="PIRSF" id="PIRSF031611">
    <property type="entry name" value="Competence_ComGF"/>
    <property type="match status" value="1"/>
</dbReference>
<reference evidence="1 2" key="1">
    <citation type="submission" date="2014-06" db="EMBL/GenBank/DDBJ databases">
        <authorList>
            <person name="Teng J.L."/>
            <person name="Huang Y."/>
            <person name="Tse H."/>
            <person name="Lau S.K."/>
            <person name="Woo P.C."/>
        </authorList>
    </citation>
    <scope>NUCLEOTIDE SEQUENCE [LARGE SCALE GENOMIC DNA]</scope>
    <source>
        <strain evidence="1 2">HKU4</strain>
    </source>
</reference>
<dbReference type="Proteomes" id="UP000030019">
    <property type="component" value="Unassembled WGS sequence"/>
</dbReference>
<keyword evidence="2" id="KW-1185">Reference proteome</keyword>
<protein>
    <submittedName>
        <fullName evidence="1">Late competence protein ComGF, access of DNA to ComEA</fullName>
    </submittedName>
</protein>
<name>A0A0A0DIJ8_9STRE</name>
<dbReference type="AlphaFoldDB" id="A0A0A0DIJ8"/>
<proteinExistence type="predicted"/>
<evidence type="ECO:0000313" key="1">
    <source>
        <dbReference type="EMBL" id="KGM36787.1"/>
    </source>
</evidence>
<evidence type="ECO:0000313" key="2">
    <source>
        <dbReference type="Proteomes" id="UP000030019"/>
    </source>
</evidence>